<accession>A0A5D6UY34</accession>
<dbReference type="Gene3D" id="3.90.550.10">
    <property type="entry name" value="Spore Coat Polysaccharide Biosynthesis Protein SpsA, Chain A"/>
    <property type="match status" value="1"/>
</dbReference>
<keyword evidence="1" id="KW-0808">Transferase</keyword>
<proteinExistence type="predicted"/>
<evidence type="ECO:0000313" key="2">
    <source>
        <dbReference type="Proteomes" id="UP000322791"/>
    </source>
</evidence>
<reference evidence="1 2" key="1">
    <citation type="submission" date="2019-08" db="EMBL/GenBank/DDBJ databases">
        <authorList>
            <person name="Seo M.-J."/>
        </authorList>
    </citation>
    <scope>NUCLEOTIDE SEQUENCE [LARGE SCALE GENOMIC DNA]</scope>
    <source>
        <strain evidence="1 2">KIGAM108</strain>
    </source>
</reference>
<dbReference type="EMBL" id="VTHL01000015">
    <property type="protein sequence ID" value="TYZ07877.1"/>
    <property type="molecule type" value="Genomic_DNA"/>
</dbReference>
<dbReference type="InterPro" id="IPR029044">
    <property type="entry name" value="Nucleotide-diphossugar_trans"/>
</dbReference>
<dbReference type="PANTHER" id="PTHR36529:SF1">
    <property type="entry name" value="GLYCOSYLTRANSFERASE"/>
    <property type="match status" value="1"/>
</dbReference>
<organism evidence="1 2">
    <name type="scientific">Hymenobacter lutimineralis</name>
    <dbReference type="NCBI Taxonomy" id="2606448"/>
    <lineage>
        <taxon>Bacteria</taxon>
        <taxon>Pseudomonadati</taxon>
        <taxon>Bacteroidota</taxon>
        <taxon>Cytophagia</taxon>
        <taxon>Cytophagales</taxon>
        <taxon>Hymenobacteraceae</taxon>
        <taxon>Hymenobacter</taxon>
    </lineage>
</organism>
<protein>
    <submittedName>
        <fullName evidence="1">Glycosyltransferase</fullName>
    </submittedName>
</protein>
<dbReference type="PANTHER" id="PTHR36529">
    <property type="entry name" value="SLL1095 PROTEIN"/>
    <property type="match status" value="1"/>
</dbReference>
<dbReference type="RefSeq" id="WP_149071726.1">
    <property type="nucleotide sequence ID" value="NZ_VTHL01000015.1"/>
</dbReference>
<sequence length="201" mass="21627">MSKPAAHLLVFARYPELGKVKTRLAADIGDEAALAVYRQLLAHTRAVVAPLAVHKTVWLASPGPAADRTDHWAGYDQLPQTPGDLGAKMEAAFAHAFDAGARQVLIIGTDCPGLATAHLAEALQALETHELVLGPAADGGYYLLGMKQLYPALFRQKPWSTSAVQDATLHDATQLGLRVHLLPELHDVDTAADLARWKQSF</sequence>
<comment type="caution">
    <text evidence="1">The sequence shown here is derived from an EMBL/GenBank/DDBJ whole genome shotgun (WGS) entry which is preliminary data.</text>
</comment>
<dbReference type="Proteomes" id="UP000322791">
    <property type="component" value="Unassembled WGS sequence"/>
</dbReference>
<keyword evidence="2" id="KW-1185">Reference proteome</keyword>
<gene>
    <name evidence="1" type="ORF">FY528_14375</name>
</gene>
<dbReference type="Pfam" id="PF09837">
    <property type="entry name" value="DUF2064"/>
    <property type="match status" value="1"/>
</dbReference>
<evidence type="ECO:0000313" key="1">
    <source>
        <dbReference type="EMBL" id="TYZ07877.1"/>
    </source>
</evidence>
<name>A0A5D6UY34_9BACT</name>
<dbReference type="GO" id="GO:0016740">
    <property type="term" value="F:transferase activity"/>
    <property type="evidence" value="ECO:0007669"/>
    <property type="project" value="UniProtKB-KW"/>
</dbReference>
<dbReference type="NCBIfam" id="TIGR04282">
    <property type="entry name" value="glyco_like_cofC"/>
    <property type="match status" value="1"/>
</dbReference>
<dbReference type="SUPFAM" id="SSF53448">
    <property type="entry name" value="Nucleotide-diphospho-sugar transferases"/>
    <property type="match status" value="1"/>
</dbReference>
<dbReference type="AlphaFoldDB" id="A0A5D6UY34"/>
<dbReference type="InterPro" id="IPR018641">
    <property type="entry name" value="Trfase_1_rSAM/seldom-assoc"/>
</dbReference>